<keyword evidence="2" id="KW-1185">Reference proteome</keyword>
<proteinExistence type="predicted"/>
<dbReference type="Gene3D" id="1.20.1220.20">
    <property type="entry name" value="Uncharcterised protein PF01724"/>
    <property type="match status" value="1"/>
</dbReference>
<dbReference type="Pfam" id="PF01724">
    <property type="entry name" value="DUF29"/>
    <property type="match status" value="1"/>
</dbReference>
<sequence length="203" mass="22925">MRVSDTRALCRDGFVSWWCICVYRRSAFRVDVPCRPATLQVSSPAGEPGMRSDLYERDFYTWTQDQAARLRGLAGRNDLDVAHLADEVADLGKSELNKTRQHLLQAFVHLIKLLASPDDQPRGHWLAEVRNQLRQARDAYSPGMRQHIDLDRLWQAALSDARDQLADYGDAGPFPDETCPFALAELVDGGLTVDSALERLRET</sequence>
<accession>A0ABS1DG56</accession>
<protein>
    <recommendedName>
        <fullName evidence="3">DUF29 domain-containing protein</fullName>
    </recommendedName>
</protein>
<dbReference type="PANTHER" id="PTHR34235:SF4">
    <property type="entry name" value="SLR0291 PROTEIN"/>
    <property type="match status" value="1"/>
</dbReference>
<evidence type="ECO:0000313" key="1">
    <source>
        <dbReference type="EMBL" id="MBK1668508.1"/>
    </source>
</evidence>
<dbReference type="Proteomes" id="UP001296873">
    <property type="component" value="Unassembled WGS sequence"/>
</dbReference>
<organism evidence="1 2">
    <name type="scientific">Rhodovibrio sodomensis</name>
    <dbReference type="NCBI Taxonomy" id="1088"/>
    <lineage>
        <taxon>Bacteria</taxon>
        <taxon>Pseudomonadati</taxon>
        <taxon>Pseudomonadota</taxon>
        <taxon>Alphaproteobacteria</taxon>
        <taxon>Rhodospirillales</taxon>
        <taxon>Rhodovibrionaceae</taxon>
        <taxon>Rhodovibrio</taxon>
    </lineage>
</organism>
<comment type="caution">
    <text evidence="1">The sequence shown here is derived from an EMBL/GenBank/DDBJ whole genome shotgun (WGS) entry which is preliminary data.</text>
</comment>
<dbReference type="EMBL" id="NRRL01000025">
    <property type="protein sequence ID" value="MBK1668508.1"/>
    <property type="molecule type" value="Genomic_DNA"/>
</dbReference>
<evidence type="ECO:0008006" key="3">
    <source>
        <dbReference type="Google" id="ProtNLM"/>
    </source>
</evidence>
<evidence type="ECO:0000313" key="2">
    <source>
        <dbReference type="Proteomes" id="UP001296873"/>
    </source>
</evidence>
<dbReference type="InterPro" id="IPR002636">
    <property type="entry name" value="DUF29"/>
</dbReference>
<dbReference type="PANTHER" id="PTHR34235">
    <property type="entry name" value="SLR1203 PROTEIN-RELATED"/>
    <property type="match status" value="1"/>
</dbReference>
<reference evidence="1 2" key="1">
    <citation type="journal article" date="2020" name="Microorganisms">
        <title>Osmotic Adaptation and Compatible Solute Biosynthesis of Phototrophic Bacteria as Revealed from Genome Analyses.</title>
        <authorList>
            <person name="Imhoff J.F."/>
            <person name="Rahn T."/>
            <person name="Kunzel S."/>
            <person name="Keller A."/>
            <person name="Neulinger S.C."/>
        </authorList>
    </citation>
    <scope>NUCLEOTIDE SEQUENCE [LARGE SCALE GENOMIC DNA]</scope>
    <source>
        <strain evidence="1 2">DSM 9895</strain>
    </source>
</reference>
<name>A0ABS1DG56_9PROT</name>
<gene>
    <name evidence="1" type="ORF">CKO28_10735</name>
</gene>